<feature type="compositionally biased region" description="Basic and acidic residues" evidence="1">
    <location>
        <begin position="416"/>
        <end position="427"/>
    </location>
</feature>
<reference evidence="3" key="1">
    <citation type="submission" date="2014-11" db="EMBL/GenBank/DDBJ databases">
        <authorList>
            <person name="Otto D Thomas"/>
            <person name="Naeem Raeece"/>
        </authorList>
    </citation>
    <scope>NUCLEOTIDE SEQUENCE</scope>
</reference>
<feature type="compositionally biased region" description="Basic and acidic residues" evidence="1">
    <location>
        <begin position="505"/>
        <end position="515"/>
    </location>
</feature>
<dbReference type="Gene3D" id="2.120.10.80">
    <property type="entry name" value="Kelch-type beta propeller"/>
    <property type="match status" value="1"/>
</dbReference>
<dbReference type="SUPFAM" id="SSF117281">
    <property type="entry name" value="Kelch motif"/>
    <property type="match status" value="1"/>
</dbReference>
<feature type="compositionally biased region" description="Acidic residues" evidence="1">
    <location>
        <begin position="395"/>
        <end position="415"/>
    </location>
</feature>
<sequence length="762" mass="85113">MGKKDKKGGKNAAEKAAKKEEKKNKQMEKAKKKKLKENGIDEEEDVEEILKQLDKQDAEKEAARATVTVTQCQQPSPRVYCSMTVIPSGEVVVFGGEYFDGQKVQVYNQLFRWNLEKDEWKRIECPLSPKPRSSHQAVCYKDQLLVFGGEFATVAQFHHFRDVWSLDLKTNRWTGLECSGQIPIARSGHRMVVWRNFLIVFGGFHDTVRETKYFNDVHALSLQSLKWQKIDFPAHAHAPAARSACLLMLALGSDTLFVSGGYSKVKDTARNAQGKTHTDCWALNLKPLATGQTRLQWEKQPQKGQPPSIRSGMSVVMHKGLGVVFGGVYDEDDGGLGMRSVFYNDLHAFDTERRRWYCLQLRKKKGGGKGGKKRRGKKGKGAGAEAAGGGGKEGEGEEDWTDEGEGSSSEDEEENEKQREREERDAILEQGEEDDDDVTFGYIDQNGRLVRIRIDDADLPPDLDAAVKQAEEGGEGGKGDEGDQKEEGTEGKKEETTEPSSSAVKEGDSSANKEAETEEEEEEKEEPKAELKIEEDTPLPRINPQLLVRGNQLMVYGGLVEFGPREVTLDDCWSLDLNKREKWECLVKGSFEDQAWFEEEEEEGEGSSDEDDSDEDDDSEEDEDEDEEEGGGGKKRMEGVRERMTALKQKHAVDDPATTPQLGETMRAFFERTRGHWTEQVHQNVAQQAAAAGGSGPSGRMDAKELRREAFALAEERFDQLRPLLDELASLEERQAALERKEQKKTAAAGASSSSSSSRANR</sequence>
<dbReference type="InterPro" id="IPR052588">
    <property type="entry name" value="Kelch_domain_protein"/>
</dbReference>
<feature type="region of interest" description="Disordered" evidence="1">
    <location>
        <begin position="469"/>
        <end position="542"/>
    </location>
</feature>
<feature type="compositionally biased region" description="Basic and acidic residues" evidence="1">
    <location>
        <begin position="525"/>
        <end position="535"/>
    </location>
</feature>
<gene>
    <name evidence="3" type="ORF">Cvel_8421</name>
</gene>
<feature type="compositionally biased region" description="Acidic residues" evidence="1">
    <location>
        <begin position="595"/>
        <end position="630"/>
    </location>
</feature>
<feature type="region of interest" description="Disordered" evidence="1">
    <location>
        <begin position="364"/>
        <end position="441"/>
    </location>
</feature>
<protein>
    <recommendedName>
        <fullName evidence="2">DUF4110 domain-containing protein</fullName>
    </recommendedName>
</protein>
<dbReference type="PANTHER" id="PTHR46063:SF1">
    <property type="entry name" value="KELCH DOMAIN-CONTAINING PROTEIN 4"/>
    <property type="match status" value="1"/>
</dbReference>
<feature type="compositionally biased region" description="Basic and acidic residues" evidence="1">
    <location>
        <begin position="631"/>
        <end position="645"/>
    </location>
</feature>
<feature type="region of interest" description="Disordered" evidence="1">
    <location>
        <begin position="592"/>
        <end position="662"/>
    </location>
</feature>
<proteinExistence type="predicted"/>
<dbReference type="InterPro" id="IPR025183">
    <property type="entry name" value="DUF4110"/>
</dbReference>
<dbReference type="InterPro" id="IPR015915">
    <property type="entry name" value="Kelch-typ_b-propeller"/>
</dbReference>
<dbReference type="EMBL" id="CDMZ01003795">
    <property type="protein sequence ID" value="CEM47610.1"/>
    <property type="molecule type" value="Genomic_DNA"/>
</dbReference>
<feature type="region of interest" description="Disordered" evidence="1">
    <location>
        <begin position="1"/>
        <end position="41"/>
    </location>
</feature>
<feature type="compositionally biased region" description="Basic residues" evidence="1">
    <location>
        <begin position="364"/>
        <end position="380"/>
    </location>
</feature>
<feature type="domain" description="DUF4110" evidence="2">
    <location>
        <begin position="653"/>
        <end position="748"/>
    </location>
</feature>
<dbReference type="VEuPathDB" id="CryptoDB:Cvel_8421"/>
<feature type="compositionally biased region" description="Basic and acidic residues" evidence="1">
    <location>
        <begin position="736"/>
        <end position="745"/>
    </location>
</feature>
<feature type="region of interest" description="Disordered" evidence="1">
    <location>
        <begin position="736"/>
        <end position="762"/>
    </location>
</feature>
<dbReference type="PhylomeDB" id="A0A0G4HTA0"/>
<organism evidence="3">
    <name type="scientific">Chromera velia CCMP2878</name>
    <dbReference type="NCBI Taxonomy" id="1169474"/>
    <lineage>
        <taxon>Eukaryota</taxon>
        <taxon>Sar</taxon>
        <taxon>Alveolata</taxon>
        <taxon>Colpodellida</taxon>
        <taxon>Chromeraceae</taxon>
        <taxon>Chromera</taxon>
    </lineage>
</organism>
<dbReference type="Pfam" id="PF13422">
    <property type="entry name" value="DUF4110"/>
    <property type="match status" value="1"/>
</dbReference>
<dbReference type="PANTHER" id="PTHR46063">
    <property type="entry name" value="KELCH DOMAIN-CONTAINING PROTEIN"/>
    <property type="match status" value="1"/>
</dbReference>
<feature type="compositionally biased region" description="Basic and acidic residues" evidence="1">
    <location>
        <begin position="12"/>
        <end position="29"/>
    </location>
</feature>
<evidence type="ECO:0000256" key="1">
    <source>
        <dbReference type="SAM" id="MobiDB-lite"/>
    </source>
</evidence>
<feature type="compositionally biased region" description="Low complexity" evidence="1">
    <location>
        <begin position="747"/>
        <end position="762"/>
    </location>
</feature>
<evidence type="ECO:0000313" key="3">
    <source>
        <dbReference type="EMBL" id="CEM47610.1"/>
    </source>
</evidence>
<dbReference type="AlphaFoldDB" id="A0A0G4HTA0"/>
<name>A0A0G4HTA0_9ALVE</name>
<dbReference type="Pfam" id="PF24681">
    <property type="entry name" value="Kelch_KLHDC2_KLHL20_DRC7"/>
    <property type="match status" value="1"/>
</dbReference>
<evidence type="ECO:0000259" key="2">
    <source>
        <dbReference type="Pfam" id="PF13422"/>
    </source>
</evidence>
<accession>A0A0G4HTA0</accession>
<feature type="compositionally biased region" description="Basic and acidic residues" evidence="1">
    <location>
        <begin position="469"/>
        <end position="496"/>
    </location>
</feature>